<proteinExistence type="predicted"/>
<evidence type="ECO:0000313" key="2">
    <source>
        <dbReference type="Proteomes" id="UP000250235"/>
    </source>
</evidence>
<name>A0A2Z7B7W3_9LAMI</name>
<accession>A0A2Z7B7W3</accession>
<evidence type="ECO:0000313" key="1">
    <source>
        <dbReference type="EMBL" id="KZV30283.1"/>
    </source>
</evidence>
<organism evidence="1 2">
    <name type="scientific">Dorcoceras hygrometricum</name>
    <dbReference type="NCBI Taxonomy" id="472368"/>
    <lineage>
        <taxon>Eukaryota</taxon>
        <taxon>Viridiplantae</taxon>
        <taxon>Streptophyta</taxon>
        <taxon>Embryophyta</taxon>
        <taxon>Tracheophyta</taxon>
        <taxon>Spermatophyta</taxon>
        <taxon>Magnoliopsida</taxon>
        <taxon>eudicotyledons</taxon>
        <taxon>Gunneridae</taxon>
        <taxon>Pentapetalae</taxon>
        <taxon>asterids</taxon>
        <taxon>lamiids</taxon>
        <taxon>Lamiales</taxon>
        <taxon>Gesneriaceae</taxon>
        <taxon>Didymocarpoideae</taxon>
        <taxon>Trichosporeae</taxon>
        <taxon>Loxocarpinae</taxon>
        <taxon>Dorcoceras</taxon>
    </lineage>
</organism>
<gene>
    <name evidence="1" type="ORF">F511_34299</name>
</gene>
<dbReference type="AlphaFoldDB" id="A0A2Z7B7W3"/>
<protein>
    <submittedName>
        <fullName evidence="1">Uncharacterized protein</fullName>
    </submittedName>
</protein>
<keyword evidence="2" id="KW-1185">Reference proteome</keyword>
<sequence length="258" mass="29048">MSVQAKLEADQITAKLKVEELRNISEELARRFTMIRWANSRTDNQLNVLSTRRGFQEVRLPKSQQESNRDLTMLRGKTVILQFRPPPPLLEHAAAAADRRRKIVSGQFDEENPFVLISSALLVQPDEGVSDLVVDRIGVNYRNLPRRAGFLKYRLEPGTSASKNRDEIGIEIPATPPPLAAAPFPTRRARMRARQPCALAAHGGWERRCTTRKRCAGSWPCWSTHIDRRCAATRAPAAREAAHSRAQLCSTIALRWPA</sequence>
<reference evidence="1 2" key="1">
    <citation type="journal article" date="2015" name="Proc. Natl. Acad. Sci. U.S.A.">
        <title>The resurrection genome of Boea hygrometrica: A blueprint for survival of dehydration.</title>
        <authorList>
            <person name="Xiao L."/>
            <person name="Yang G."/>
            <person name="Zhang L."/>
            <person name="Yang X."/>
            <person name="Zhao S."/>
            <person name="Ji Z."/>
            <person name="Zhou Q."/>
            <person name="Hu M."/>
            <person name="Wang Y."/>
            <person name="Chen M."/>
            <person name="Xu Y."/>
            <person name="Jin H."/>
            <person name="Xiao X."/>
            <person name="Hu G."/>
            <person name="Bao F."/>
            <person name="Hu Y."/>
            <person name="Wan P."/>
            <person name="Li L."/>
            <person name="Deng X."/>
            <person name="Kuang T."/>
            <person name="Xiang C."/>
            <person name="Zhu J.K."/>
            <person name="Oliver M.J."/>
            <person name="He Y."/>
        </authorList>
    </citation>
    <scope>NUCLEOTIDE SEQUENCE [LARGE SCALE GENOMIC DNA]</scope>
    <source>
        <strain evidence="2">cv. XS01</strain>
    </source>
</reference>
<dbReference type="Proteomes" id="UP000250235">
    <property type="component" value="Unassembled WGS sequence"/>
</dbReference>
<dbReference type="EMBL" id="KV008327">
    <property type="protein sequence ID" value="KZV30283.1"/>
    <property type="molecule type" value="Genomic_DNA"/>
</dbReference>